<protein>
    <submittedName>
        <fullName evidence="2">Uncharacterized protein</fullName>
    </submittedName>
</protein>
<evidence type="ECO:0000313" key="2">
    <source>
        <dbReference type="EMBL" id="KAF5457717.1"/>
    </source>
</evidence>
<name>A0A833X357_JUGRE</name>
<dbReference type="InterPro" id="IPR035980">
    <property type="entry name" value="Ribosomal_bS6_sf"/>
</dbReference>
<dbReference type="Gramene" id="Jr10_07810_p1">
    <property type="protein sequence ID" value="cds.Jr10_07810_p1"/>
    <property type="gene ID" value="Jr10_07810"/>
</dbReference>
<dbReference type="Pfam" id="PF01250">
    <property type="entry name" value="Ribosomal_S6"/>
    <property type="match status" value="1"/>
</dbReference>
<dbReference type="AlphaFoldDB" id="A0A833X357"/>
<gene>
    <name evidence="2" type="ORF">F2P56_021799</name>
</gene>
<comment type="caution">
    <text evidence="2">The sequence shown here is derived from an EMBL/GenBank/DDBJ whole genome shotgun (WGS) entry which is preliminary data.</text>
</comment>
<organism evidence="2 3">
    <name type="scientific">Juglans regia</name>
    <name type="common">English walnut</name>
    <dbReference type="NCBI Taxonomy" id="51240"/>
    <lineage>
        <taxon>Eukaryota</taxon>
        <taxon>Viridiplantae</taxon>
        <taxon>Streptophyta</taxon>
        <taxon>Embryophyta</taxon>
        <taxon>Tracheophyta</taxon>
        <taxon>Spermatophyta</taxon>
        <taxon>Magnoliopsida</taxon>
        <taxon>eudicotyledons</taxon>
        <taxon>Gunneridae</taxon>
        <taxon>Pentapetalae</taxon>
        <taxon>rosids</taxon>
        <taxon>fabids</taxon>
        <taxon>Fagales</taxon>
        <taxon>Juglandaceae</taxon>
        <taxon>Juglans</taxon>
    </lineage>
</organism>
<proteinExistence type="inferred from homology"/>
<evidence type="ECO:0000313" key="3">
    <source>
        <dbReference type="Proteomes" id="UP000619265"/>
    </source>
</evidence>
<dbReference type="GO" id="GO:0005840">
    <property type="term" value="C:ribosome"/>
    <property type="evidence" value="ECO:0007669"/>
    <property type="project" value="InterPro"/>
</dbReference>
<dbReference type="Gene3D" id="3.30.70.60">
    <property type="match status" value="1"/>
</dbReference>
<accession>A0A833X357</accession>
<dbReference type="GO" id="GO:0006412">
    <property type="term" value="P:translation"/>
    <property type="evidence" value="ECO:0007669"/>
    <property type="project" value="InterPro"/>
</dbReference>
<dbReference type="InterPro" id="IPR014717">
    <property type="entry name" value="Transl_elong_EF1B/ribsomal_bS6"/>
</dbReference>
<comment type="similarity">
    <text evidence="1">Belongs to the bacterial ribosomal protein bS6 family.</text>
</comment>
<dbReference type="Proteomes" id="UP000619265">
    <property type="component" value="Unassembled WGS sequence"/>
</dbReference>
<sequence length="171" mass="19113">MPLYDCMLLLKPHVKKEAIMDLVVRIGKHIYSRNGVFTDLKSFGFVQLGYGIKKLDGRYYQPFILWSSLWPCLPALSVGGEELLRHGVPGSEVVDIELLVEGVGIAIVGELIVGGRELLEALVLYGIEIATEASGAFGGSGHCEWRRNKMHQIPKFQPIAYLIFFFFLILC</sequence>
<dbReference type="GO" id="GO:0019843">
    <property type="term" value="F:rRNA binding"/>
    <property type="evidence" value="ECO:0007669"/>
    <property type="project" value="InterPro"/>
</dbReference>
<dbReference type="EMBL" id="LIHL02000010">
    <property type="protein sequence ID" value="KAF5457717.1"/>
    <property type="molecule type" value="Genomic_DNA"/>
</dbReference>
<dbReference type="GO" id="GO:0003735">
    <property type="term" value="F:structural constituent of ribosome"/>
    <property type="evidence" value="ECO:0007669"/>
    <property type="project" value="InterPro"/>
</dbReference>
<reference evidence="2" key="2">
    <citation type="submission" date="2020-03" db="EMBL/GenBank/DDBJ databases">
        <title>Walnut 2.0.</title>
        <authorList>
            <person name="Marrano A."/>
            <person name="Britton M."/>
            <person name="Zimin A.V."/>
            <person name="Zaini P.A."/>
            <person name="Workman R."/>
            <person name="Puiu D."/>
            <person name="Bianco L."/>
            <person name="Allen B.J."/>
            <person name="Troggio M."/>
            <person name="Leslie C.A."/>
            <person name="Timp W."/>
            <person name="Dendekar A."/>
            <person name="Salzberg S.L."/>
            <person name="Neale D.B."/>
        </authorList>
    </citation>
    <scope>NUCLEOTIDE SEQUENCE</scope>
    <source>
        <tissue evidence="2">Leaves</tissue>
    </source>
</reference>
<dbReference type="InterPro" id="IPR000529">
    <property type="entry name" value="Ribosomal_bS6"/>
</dbReference>
<evidence type="ECO:0000256" key="1">
    <source>
        <dbReference type="ARBA" id="ARBA00009512"/>
    </source>
</evidence>
<reference evidence="2" key="1">
    <citation type="submission" date="2015-10" db="EMBL/GenBank/DDBJ databases">
        <authorList>
            <person name="Martinez-Garcia P.J."/>
            <person name="Crepeau M.W."/>
            <person name="Puiu D."/>
            <person name="Gonzalez-Ibeas D."/>
            <person name="Whalen J."/>
            <person name="Stevens K."/>
            <person name="Paul R."/>
            <person name="Butterfield T."/>
            <person name="Britton M."/>
            <person name="Reagan R."/>
            <person name="Chakraborty S."/>
            <person name="Walawage S.L."/>
            <person name="Vasquez-Gross H.A."/>
            <person name="Cardeno C."/>
            <person name="Famula R."/>
            <person name="Pratt K."/>
            <person name="Kuruganti S."/>
            <person name="Aradhya M.K."/>
            <person name="Leslie C.A."/>
            <person name="Dandekar A.M."/>
            <person name="Salzberg S.L."/>
            <person name="Wegrzyn J.L."/>
            <person name="Langley C.H."/>
            <person name="Neale D.B."/>
        </authorList>
    </citation>
    <scope>NUCLEOTIDE SEQUENCE</scope>
    <source>
        <tissue evidence="2">Leaves</tissue>
    </source>
</reference>
<dbReference type="SUPFAM" id="SSF54995">
    <property type="entry name" value="Ribosomal protein S6"/>
    <property type="match status" value="1"/>
</dbReference>